<keyword evidence="1" id="KW-0472">Membrane</keyword>
<evidence type="ECO:0000313" key="2">
    <source>
        <dbReference type="EMBL" id="EGU39892.1"/>
    </source>
</evidence>
<keyword evidence="1" id="KW-0812">Transmembrane</keyword>
<keyword evidence="3" id="KW-1185">Reference proteome</keyword>
<gene>
    <name evidence="2" type="ORF">VII00023_14261</name>
</gene>
<protein>
    <recommendedName>
        <fullName evidence="4">MSHA biogenesis protein MshP</fullName>
    </recommendedName>
</protein>
<evidence type="ECO:0000256" key="1">
    <source>
        <dbReference type="SAM" id="Phobius"/>
    </source>
</evidence>
<accession>F9S2A2</accession>
<dbReference type="RefSeq" id="WP_006712213.1">
    <property type="nucleotide sequence ID" value="NZ_AFWF01000143.1"/>
</dbReference>
<comment type="caution">
    <text evidence="2">The sequence shown here is derived from an EMBL/GenBank/DDBJ whole genome shotgun (WGS) entry which is preliminary data.</text>
</comment>
<proteinExistence type="predicted"/>
<reference evidence="2 3" key="1">
    <citation type="journal article" date="2012" name="Int. J. Syst. Evol. Microbiol.">
        <title>Vibrio caribbeanicus sp. nov., isolated from the marine sponge Scleritoderma cyanea.</title>
        <authorList>
            <person name="Hoffmann M."/>
            <person name="Monday S.R."/>
            <person name="Allard M.W."/>
            <person name="Strain E.A."/>
            <person name="Whittaker P."/>
            <person name="Naum M."/>
            <person name="McCarthy P.J."/>
            <person name="Lopez J.V."/>
            <person name="Fischer M."/>
            <person name="Brown E.W."/>
        </authorList>
    </citation>
    <scope>NUCLEOTIDE SEQUENCE [LARGE SCALE GENOMIC DNA]</scope>
    <source>
        <strain evidence="2 3">ATCC 700023</strain>
    </source>
</reference>
<dbReference type="Proteomes" id="UP000004605">
    <property type="component" value="Unassembled WGS sequence"/>
</dbReference>
<dbReference type="EMBL" id="AFWF01000143">
    <property type="protein sequence ID" value="EGU39892.1"/>
    <property type="molecule type" value="Genomic_DNA"/>
</dbReference>
<dbReference type="AlphaFoldDB" id="F9S2A2"/>
<sequence>MNQQRGVITILLTSVLLVVILLLVLGSYRITFHQLKVAQNEVRSRSQHWMAEGAIECLFAYINATGIAPAQLTQNSTMASFDTMRTLCVDNASEQALFTEPVASHYYRVVFEVDDVRLVSKTMVKTIHQGHTSYRWLKGSWSDW</sequence>
<organism evidence="2 3">
    <name type="scientific">Vibrio ichthyoenteri ATCC 700023</name>
    <dbReference type="NCBI Taxonomy" id="870968"/>
    <lineage>
        <taxon>Bacteria</taxon>
        <taxon>Pseudomonadati</taxon>
        <taxon>Pseudomonadota</taxon>
        <taxon>Gammaproteobacteria</taxon>
        <taxon>Vibrionales</taxon>
        <taxon>Vibrionaceae</taxon>
        <taxon>Vibrio</taxon>
    </lineage>
</organism>
<name>F9S2A2_9VIBR</name>
<evidence type="ECO:0000313" key="3">
    <source>
        <dbReference type="Proteomes" id="UP000004605"/>
    </source>
</evidence>
<feature type="transmembrane region" description="Helical" evidence="1">
    <location>
        <begin position="6"/>
        <end position="26"/>
    </location>
</feature>
<keyword evidence="1" id="KW-1133">Transmembrane helix</keyword>
<evidence type="ECO:0008006" key="4">
    <source>
        <dbReference type="Google" id="ProtNLM"/>
    </source>
</evidence>